<dbReference type="AlphaFoldDB" id="A0A448X526"/>
<evidence type="ECO:0000313" key="2">
    <source>
        <dbReference type="EMBL" id="VEL28236.1"/>
    </source>
</evidence>
<proteinExistence type="predicted"/>
<evidence type="ECO:0000256" key="1">
    <source>
        <dbReference type="SAM" id="MobiDB-lite"/>
    </source>
</evidence>
<organism evidence="2 3">
    <name type="scientific">Protopolystoma xenopodis</name>
    <dbReference type="NCBI Taxonomy" id="117903"/>
    <lineage>
        <taxon>Eukaryota</taxon>
        <taxon>Metazoa</taxon>
        <taxon>Spiralia</taxon>
        <taxon>Lophotrochozoa</taxon>
        <taxon>Platyhelminthes</taxon>
        <taxon>Monogenea</taxon>
        <taxon>Polyopisthocotylea</taxon>
        <taxon>Polystomatidea</taxon>
        <taxon>Polystomatidae</taxon>
        <taxon>Protopolystoma</taxon>
    </lineage>
</organism>
<feature type="region of interest" description="Disordered" evidence="1">
    <location>
        <begin position="1"/>
        <end position="41"/>
    </location>
</feature>
<keyword evidence="3" id="KW-1185">Reference proteome</keyword>
<accession>A0A448X526</accession>
<reference evidence="2" key="1">
    <citation type="submission" date="2018-11" db="EMBL/GenBank/DDBJ databases">
        <authorList>
            <consortium name="Pathogen Informatics"/>
        </authorList>
    </citation>
    <scope>NUCLEOTIDE SEQUENCE</scope>
</reference>
<dbReference type="Proteomes" id="UP000784294">
    <property type="component" value="Unassembled WGS sequence"/>
</dbReference>
<protein>
    <submittedName>
        <fullName evidence="2">Uncharacterized protein</fullName>
    </submittedName>
</protein>
<comment type="caution">
    <text evidence="2">The sequence shown here is derived from an EMBL/GenBank/DDBJ whole genome shotgun (WGS) entry which is preliminary data.</text>
</comment>
<name>A0A448X526_9PLAT</name>
<feature type="compositionally biased region" description="Basic and acidic residues" evidence="1">
    <location>
        <begin position="32"/>
        <end position="41"/>
    </location>
</feature>
<sequence>MMDESSASLPLKRGRMSHGLRQPEGCQSRTAADQRESSVGF</sequence>
<dbReference type="EMBL" id="CAAALY010093416">
    <property type="protein sequence ID" value="VEL28236.1"/>
    <property type="molecule type" value="Genomic_DNA"/>
</dbReference>
<evidence type="ECO:0000313" key="3">
    <source>
        <dbReference type="Proteomes" id="UP000784294"/>
    </source>
</evidence>
<gene>
    <name evidence="2" type="ORF">PXEA_LOCUS21676</name>
</gene>